<dbReference type="OrthoDB" id="8521382at2"/>
<keyword evidence="5" id="KW-1185">Reference proteome</keyword>
<dbReference type="PANTHER" id="PTHR38690">
    <property type="entry name" value="PROTEASE-RELATED"/>
    <property type="match status" value="1"/>
</dbReference>
<evidence type="ECO:0000256" key="2">
    <source>
        <dbReference type="SAM" id="Phobius"/>
    </source>
</evidence>
<feature type="compositionally biased region" description="Low complexity" evidence="1">
    <location>
        <begin position="1344"/>
        <end position="1359"/>
    </location>
</feature>
<evidence type="ECO:0000256" key="1">
    <source>
        <dbReference type="SAM" id="MobiDB-lite"/>
    </source>
</evidence>
<dbReference type="PANTHER" id="PTHR38690:SF1">
    <property type="entry name" value="PROTEASE"/>
    <property type="match status" value="1"/>
</dbReference>
<proteinExistence type="predicted"/>
<accession>A0A1W1YJ98</accession>
<evidence type="ECO:0000313" key="4">
    <source>
        <dbReference type="EMBL" id="SMC35871.1"/>
    </source>
</evidence>
<dbReference type="Pfam" id="PF13116">
    <property type="entry name" value="YhdP"/>
    <property type="match status" value="1"/>
</dbReference>
<dbReference type="InterPro" id="IPR025263">
    <property type="entry name" value="YhdP_central"/>
</dbReference>
<dbReference type="EMBL" id="FWXJ01000003">
    <property type="protein sequence ID" value="SMC35871.1"/>
    <property type="molecule type" value="Genomic_DNA"/>
</dbReference>
<keyword evidence="2" id="KW-1133">Transmembrane helix</keyword>
<sequence length="1359" mass="150259">MRQKLQLDKLVSIGKKFIIYSTYSTVGIVLFLAVFSQVVLRFFVWPFLPSYLNEINQFASQSIHADFKIGQIETSWKDYRPAFTIKNIKISNPDLMFSQKNKIGLNAGELLEVPQIEGVINWNSIWQLSPHFQYLSSQGAKIFASRNSQGVWNIAGFTITPGNQNSQTLSWIMSESNLQIGNLLFEINDQFEEASNFSARIENMALKNDQFDHQFDLKLSSDDLNGKLIANGQFKHRFASNQTNIKNWQGHFNWSIDHLDIKQLLDLTSIPARGNIGALEFRGEYDLFFGGLTKGFTFLNADDINFYWKNSKNNLLLKHLNTQLEHRIEGNQQVISTKNFAWSTADTKNPDTSLTDIEFKFAIPNQSNEFTHLAIQAPYLKLEPINQLALSLPLPNAWLSVLNELAIHGEVKDLVAKYNHRPTGLEKLKSTITPLPYFEVQGMLRQVGWNELKSKFPGVQNLNGEINATDTSGHINLDSQQLRLQAGHLMTAKNLTFDVAKGNLDWHHNNDKSLDIRLDSVTLANPVFNLQGSMKYLLPPKSGNEKISLDMEISNTQISYLMNLLPTVISADVIKYLQGTIIDGTLESGKLQIDGKPSDIPFSKESSSKFLVTTQLKNVTFRPLPNSSDIQGEWLPLEKLNANLSIKNELLAIQIPTAQFKNTTAQNFNVAINLRKQPTKIEVNGSVNGKVSDFMKYVLTSPIGYRFKDSFDTLDVSGDASLKLSIIETFQASNPTNILADLTLANNQIRFKDLPAGNINTANITFDQKGIKLINILGNWMGGPLAIKTNNKLIEVNGSADASKLMEVVGGEIPAINKSVKNYLKGTLGYQSSFIKDSNGFTNNTTFDFRQVQLDFPEPIIKPLGVPMLGTLKLISNNNVMDWQFKLDNLIQSTGTLKDEIVTKHALAIGNLPLPQVDKGMRIHLDVASLNMDKWNLLLDKPKKIDSLDAAKSLSKEVPPIAINAKVKSLIVANKKIEDLTLIASHDENQWKASISSPLAIGDVEWIDSGSTHPFGALKAKFSKLTIPNNESKETITKGIENSSEQMPELDIQVGQFAFGDKKFGTLNILATSKQNIWTLQKLNIQSPHGIVNATGKWQFKANNTPSRTSLDFDISSNNTGDLLSSLGYVEVLSSGKGDMSGSISWAGSPAAFSTKSLDGNLKFVIDNGKILQVDTGAAKLLGILSLQGLLKFATLNFSGSVGEVVSTGTSFDKVSANAAIKRGILETTDFEMMTTPAKISMSGLINLNQETQDLRVVVYPRINLGSAGLAVLYFTNPIIGLGTMLGQYLLSSGVNKALQSDYLIQGSWQNPEIIPLDQNGNPIDPEAIKSIRRKNLLNEGTGKSQESNPSPKPSQKSP</sequence>
<name>A0A1W1YJ98_9BURK</name>
<feature type="region of interest" description="Disordered" evidence="1">
    <location>
        <begin position="1335"/>
        <end position="1359"/>
    </location>
</feature>
<organism evidence="4 5">
    <name type="scientific">Polynucleobacter kasalickyi</name>
    <dbReference type="NCBI Taxonomy" id="1938817"/>
    <lineage>
        <taxon>Bacteria</taxon>
        <taxon>Pseudomonadati</taxon>
        <taxon>Pseudomonadota</taxon>
        <taxon>Betaproteobacteria</taxon>
        <taxon>Burkholderiales</taxon>
        <taxon>Burkholderiaceae</taxon>
        <taxon>Polynucleobacter</taxon>
    </lineage>
</organism>
<feature type="domain" description="YhdP central" evidence="3">
    <location>
        <begin position="24"/>
        <end position="1314"/>
    </location>
</feature>
<protein>
    <submittedName>
        <fullName evidence="4">TIGR02099 family protein</fullName>
    </submittedName>
</protein>
<feature type="transmembrane region" description="Helical" evidence="2">
    <location>
        <begin position="20"/>
        <end position="48"/>
    </location>
</feature>
<reference evidence="4 5" key="1">
    <citation type="submission" date="2017-04" db="EMBL/GenBank/DDBJ databases">
        <authorList>
            <person name="Afonso C.L."/>
            <person name="Miller P.J."/>
            <person name="Scott M.A."/>
            <person name="Spackman E."/>
            <person name="Goraichik I."/>
            <person name="Dimitrov K.M."/>
            <person name="Suarez D.L."/>
            <person name="Swayne D.E."/>
        </authorList>
    </citation>
    <scope>NUCLEOTIDE SEQUENCE [LARGE SCALE GENOMIC DNA]</scope>
    <source>
        <strain evidence="4 5">VK13</strain>
    </source>
</reference>
<keyword evidence="2" id="KW-0812">Transmembrane</keyword>
<dbReference type="Proteomes" id="UP000192708">
    <property type="component" value="Unassembled WGS sequence"/>
</dbReference>
<gene>
    <name evidence="4" type="ORF">SAMN06296008_10381</name>
</gene>
<evidence type="ECO:0000313" key="5">
    <source>
        <dbReference type="Proteomes" id="UP000192708"/>
    </source>
</evidence>
<dbReference type="STRING" id="1938817.SAMN06296008_10381"/>
<dbReference type="RefSeq" id="WP_084282805.1">
    <property type="nucleotide sequence ID" value="NZ_FWXJ01000003.1"/>
</dbReference>
<evidence type="ECO:0000259" key="3">
    <source>
        <dbReference type="Pfam" id="PF13116"/>
    </source>
</evidence>
<dbReference type="InterPro" id="IPR011836">
    <property type="entry name" value="YhdP"/>
</dbReference>
<keyword evidence="2" id="KW-0472">Membrane</keyword>